<dbReference type="EMBL" id="ASPP01004359">
    <property type="protein sequence ID" value="ETO32252.1"/>
    <property type="molecule type" value="Genomic_DNA"/>
</dbReference>
<reference evidence="2 3" key="1">
    <citation type="journal article" date="2013" name="Curr. Biol.">
        <title>The Genome of the Foraminiferan Reticulomyxa filosa.</title>
        <authorList>
            <person name="Glockner G."/>
            <person name="Hulsmann N."/>
            <person name="Schleicher M."/>
            <person name="Noegel A.A."/>
            <person name="Eichinger L."/>
            <person name="Gallinger C."/>
            <person name="Pawlowski J."/>
            <person name="Sierra R."/>
            <person name="Euteneuer U."/>
            <person name="Pillet L."/>
            <person name="Moustafa A."/>
            <person name="Platzer M."/>
            <person name="Groth M."/>
            <person name="Szafranski K."/>
            <person name="Schliwa M."/>
        </authorList>
    </citation>
    <scope>NUCLEOTIDE SEQUENCE [LARGE SCALE GENOMIC DNA]</scope>
</reference>
<accession>X6P3U7</accession>
<evidence type="ECO:0000256" key="1">
    <source>
        <dbReference type="SAM" id="MobiDB-lite"/>
    </source>
</evidence>
<feature type="compositionally biased region" description="Basic and acidic residues" evidence="1">
    <location>
        <begin position="115"/>
        <end position="136"/>
    </location>
</feature>
<evidence type="ECO:0000313" key="2">
    <source>
        <dbReference type="EMBL" id="ETO32252.1"/>
    </source>
</evidence>
<comment type="caution">
    <text evidence="2">The sequence shown here is derived from an EMBL/GenBank/DDBJ whole genome shotgun (WGS) entry which is preliminary data.</text>
</comment>
<dbReference type="Proteomes" id="UP000023152">
    <property type="component" value="Unassembled WGS sequence"/>
</dbReference>
<sequence length="163" mass="19228">MASVGRGKIGKCREDCETIAYVCESLMRDYEYEIADTFMQRISRKDLDQQICTRECKKEQPITSQTKIKDEKWEEADLQGRATLISLLSQQAKQKYERPYGSPEELHNRVQAQLDNEKMEQEQLKRRARRRAELEAKKSGVPFDAHIWEAIYDKQHQSEKDEL</sequence>
<protein>
    <submittedName>
        <fullName evidence="2">Uncharacterized protein</fullName>
    </submittedName>
</protein>
<keyword evidence="3" id="KW-1185">Reference proteome</keyword>
<evidence type="ECO:0000313" key="3">
    <source>
        <dbReference type="Proteomes" id="UP000023152"/>
    </source>
</evidence>
<dbReference type="AlphaFoldDB" id="X6P3U7"/>
<name>X6P3U7_RETFI</name>
<feature type="region of interest" description="Disordered" evidence="1">
    <location>
        <begin position="111"/>
        <end position="136"/>
    </location>
</feature>
<organism evidence="2 3">
    <name type="scientific">Reticulomyxa filosa</name>
    <dbReference type="NCBI Taxonomy" id="46433"/>
    <lineage>
        <taxon>Eukaryota</taxon>
        <taxon>Sar</taxon>
        <taxon>Rhizaria</taxon>
        <taxon>Retaria</taxon>
        <taxon>Foraminifera</taxon>
        <taxon>Monothalamids</taxon>
        <taxon>Reticulomyxidae</taxon>
        <taxon>Reticulomyxa</taxon>
    </lineage>
</organism>
<proteinExistence type="predicted"/>
<gene>
    <name evidence="2" type="ORF">RFI_04865</name>
</gene>